<dbReference type="GeneID" id="82847115"/>
<dbReference type="InterPro" id="IPR036812">
    <property type="entry name" value="NAD(P)_OxRdtase_dom_sf"/>
</dbReference>
<dbReference type="Proteomes" id="UP000009320">
    <property type="component" value="Unassembled WGS sequence"/>
</dbReference>
<name>I7LA36_9LACO</name>
<dbReference type="InterPro" id="IPR020471">
    <property type="entry name" value="AKR"/>
</dbReference>
<dbReference type="STRING" id="1423758.FC41_GL000912"/>
<dbReference type="Gene3D" id="3.20.20.100">
    <property type="entry name" value="NADP-dependent oxidoreductase domain"/>
    <property type="match status" value="1"/>
</dbReference>
<dbReference type="SUPFAM" id="SSF51430">
    <property type="entry name" value="NAD(P)-linked oxidoreductase"/>
    <property type="match status" value="1"/>
</dbReference>
<dbReference type="EMBL" id="CAKE01000010">
    <property type="protein sequence ID" value="CCI81884.1"/>
    <property type="molecule type" value="Genomic_DNA"/>
</dbReference>
<comment type="caution">
    <text evidence="1">The sequence shown here is derived from an EMBL/GenBank/DDBJ whole genome shotgun (WGS) entry which is preliminary data.</text>
</comment>
<keyword evidence="2" id="KW-1185">Reference proteome</keyword>
<reference evidence="1 2" key="1">
    <citation type="submission" date="2012-06" db="EMBL/GenBank/DDBJ databases">
        <title>Draft Genome Sequence of Lactobacillus hominis Strain CRBIP 24.179T, isolated from human intestine.</title>
        <authorList>
            <person name="Cousin S."/>
            <person name="Ma L."/>
            <person name="Bizet C."/>
            <person name="Loux V."/>
            <person name="Bouchier C."/>
            <person name="Clermont D."/>
            <person name="Creno S."/>
        </authorList>
    </citation>
    <scope>NUCLEOTIDE SEQUENCE [LARGE SCALE GENOMIC DNA]</scope>
    <source>
        <strain evidence="2">CRBIP 24.179T</strain>
    </source>
</reference>
<dbReference type="RefSeq" id="WP_008470803.1">
    <property type="nucleotide sequence ID" value="NZ_AYZP01000002.1"/>
</dbReference>
<gene>
    <name evidence="1" type="ORF">BN55_00845</name>
</gene>
<accession>I7LA36</accession>
<dbReference type="eggNOG" id="COG0656">
    <property type="taxonomic scope" value="Bacteria"/>
</dbReference>
<evidence type="ECO:0000313" key="2">
    <source>
        <dbReference type="Proteomes" id="UP000009320"/>
    </source>
</evidence>
<dbReference type="PANTHER" id="PTHR43827:SF13">
    <property type="entry name" value="ALDO_KETO REDUCTASE FAMILY PROTEIN"/>
    <property type="match status" value="1"/>
</dbReference>
<proteinExistence type="predicted"/>
<evidence type="ECO:0000313" key="1">
    <source>
        <dbReference type="EMBL" id="CCI81884.1"/>
    </source>
</evidence>
<protein>
    <submittedName>
        <fullName evidence="1">G6F1C0 (2,5-didehydrogluconate reductase)</fullName>
    </submittedName>
</protein>
<dbReference type="GO" id="GO:0016491">
    <property type="term" value="F:oxidoreductase activity"/>
    <property type="evidence" value="ECO:0007669"/>
    <property type="project" value="InterPro"/>
</dbReference>
<dbReference type="PANTHER" id="PTHR43827">
    <property type="entry name" value="2,5-DIKETO-D-GLUCONIC ACID REDUCTASE"/>
    <property type="match status" value="1"/>
</dbReference>
<organism evidence="1 2">
    <name type="scientific">Lactobacillus hominis DSM 23910 = CRBIP 24.179</name>
    <dbReference type="NCBI Taxonomy" id="1423758"/>
    <lineage>
        <taxon>Bacteria</taxon>
        <taxon>Bacillati</taxon>
        <taxon>Bacillota</taxon>
        <taxon>Bacilli</taxon>
        <taxon>Lactobacillales</taxon>
        <taxon>Lactobacillaceae</taxon>
        <taxon>Lactobacillus</taxon>
    </lineage>
</organism>
<dbReference type="AlphaFoldDB" id="I7LA36"/>
<sequence length="67" mass="7612">MKQLTLNNGVKIPIFGFGTYEISPDQTKQAVLSAFEDGYRLIDTAQYYQKVIISPKNLNSCNFPFFS</sequence>